<keyword evidence="4" id="KW-1185">Reference proteome</keyword>
<proteinExistence type="predicted"/>
<dbReference type="EMBL" id="JAROCY010000003">
    <property type="protein sequence ID" value="MDF8332458.1"/>
    <property type="molecule type" value="Genomic_DNA"/>
</dbReference>
<accession>A0ABT6CEW3</accession>
<dbReference type="NCBIfam" id="NF033537">
    <property type="entry name" value="lasso_biosyn_B2"/>
    <property type="match status" value="1"/>
</dbReference>
<dbReference type="InterPro" id="IPR032708">
    <property type="entry name" value="McjB_C"/>
</dbReference>
<dbReference type="Proteomes" id="UP001222770">
    <property type="component" value="Unassembled WGS sequence"/>
</dbReference>
<dbReference type="Pfam" id="PF13471">
    <property type="entry name" value="Transglut_core3"/>
    <property type="match status" value="1"/>
</dbReference>
<evidence type="ECO:0000313" key="3">
    <source>
        <dbReference type="EMBL" id="MDF8332458.1"/>
    </source>
</evidence>
<name>A0ABT6CEW3_9SPHN</name>
<gene>
    <name evidence="3" type="ORF">POM99_04525</name>
</gene>
<comment type="caution">
    <text evidence="3">The sequence shown here is derived from an EMBL/GenBank/DDBJ whole genome shotgun (WGS) entry which is preliminary data.</text>
</comment>
<evidence type="ECO:0000313" key="4">
    <source>
        <dbReference type="Proteomes" id="UP001222770"/>
    </source>
</evidence>
<feature type="transmembrane region" description="Helical" evidence="1">
    <location>
        <begin position="21"/>
        <end position="40"/>
    </location>
</feature>
<protein>
    <submittedName>
        <fullName evidence="3">Lasso peptide biosynthesis B2 protein</fullName>
    </submittedName>
</protein>
<sequence>MSVPGTDFLRKFRRCSNRERLMLAEALLLLLVAALTLRFVPFRRVGSLISGSVNVLPDAQRRTDIAWLVAWAVDRAAKRSPLRSMCFERGLAAQWMLRRRGVDGTLFFGVAPRPMGQKALDAHVWVRAEGLDVTGTPAPGQYAVLATFPAGRQGAEGAIAA</sequence>
<organism evidence="3 4">
    <name type="scientific">Novosphingobium cyanobacteriorum</name>
    <dbReference type="NCBI Taxonomy" id="3024215"/>
    <lineage>
        <taxon>Bacteria</taxon>
        <taxon>Pseudomonadati</taxon>
        <taxon>Pseudomonadota</taxon>
        <taxon>Alphaproteobacteria</taxon>
        <taxon>Sphingomonadales</taxon>
        <taxon>Sphingomonadaceae</taxon>
        <taxon>Novosphingobium</taxon>
    </lineage>
</organism>
<dbReference type="InterPro" id="IPR053521">
    <property type="entry name" value="McjB-like"/>
</dbReference>
<keyword evidence="1" id="KW-0472">Membrane</keyword>
<dbReference type="RefSeq" id="WP_277275622.1">
    <property type="nucleotide sequence ID" value="NZ_JAROCY010000003.1"/>
</dbReference>
<evidence type="ECO:0000256" key="1">
    <source>
        <dbReference type="SAM" id="Phobius"/>
    </source>
</evidence>
<feature type="domain" description="Microcin J25-processing protein McjB C-terminal" evidence="2">
    <location>
        <begin position="37"/>
        <end position="145"/>
    </location>
</feature>
<evidence type="ECO:0000259" key="2">
    <source>
        <dbReference type="Pfam" id="PF13471"/>
    </source>
</evidence>
<reference evidence="3 4" key="1">
    <citation type="submission" date="2023-03" db="EMBL/GenBank/DDBJ databases">
        <title>Novosphingobium cyanobacteriorum sp. nov., isolated from a eutrophic reservoir during the Microcystis bloom period.</title>
        <authorList>
            <person name="Kang M."/>
            <person name="Le V."/>
            <person name="Ko S.-R."/>
            <person name="Lee S.-A."/>
            <person name="Ahn C.-Y."/>
        </authorList>
    </citation>
    <scope>NUCLEOTIDE SEQUENCE [LARGE SCALE GENOMIC DNA]</scope>
    <source>
        <strain evidence="3 4">HBC54</strain>
    </source>
</reference>
<keyword evidence="1" id="KW-1133">Transmembrane helix</keyword>
<keyword evidence="1" id="KW-0812">Transmembrane</keyword>